<keyword evidence="1" id="KW-1133">Transmembrane helix</keyword>
<evidence type="ECO:0000313" key="2">
    <source>
        <dbReference type="Proteomes" id="UP000515154"/>
    </source>
</evidence>
<dbReference type="KEGG" id="osn:118762993"/>
<dbReference type="Proteomes" id="UP000515154">
    <property type="component" value="Linkage group LG4"/>
</dbReference>
<keyword evidence="2" id="KW-1185">Reference proteome</keyword>
<feature type="transmembrane region" description="Helical" evidence="1">
    <location>
        <begin position="85"/>
        <end position="111"/>
    </location>
</feature>
<keyword evidence="1" id="KW-0472">Membrane</keyword>
<evidence type="ECO:0000313" key="3">
    <source>
        <dbReference type="RefSeq" id="XP_036358003.1"/>
    </source>
</evidence>
<dbReference type="RefSeq" id="XP_036358003.1">
    <property type="nucleotide sequence ID" value="XM_036502110.1"/>
</dbReference>
<organism evidence="2 3">
    <name type="scientific">Octopus sinensis</name>
    <name type="common">East Asian common octopus</name>
    <dbReference type="NCBI Taxonomy" id="2607531"/>
    <lineage>
        <taxon>Eukaryota</taxon>
        <taxon>Metazoa</taxon>
        <taxon>Spiralia</taxon>
        <taxon>Lophotrochozoa</taxon>
        <taxon>Mollusca</taxon>
        <taxon>Cephalopoda</taxon>
        <taxon>Coleoidea</taxon>
        <taxon>Octopodiformes</taxon>
        <taxon>Octopoda</taxon>
        <taxon>Incirrata</taxon>
        <taxon>Octopodidae</taxon>
        <taxon>Octopus</taxon>
    </lineage>
</organism>
<sequence length="145" mass="16251">MSESKTEPVWSVEPPEWINFFSNDMFLDYKEFVSKKLPLKYPSLGSGQSYDYAEPYSSFKGSRADFGRGSYSDSRKLFLQKSGRILWIISCILVFLGMIAALGVAITLMTADKSGTKGSFNSDFVNKSGISLTTQIKRVNEKNRA</sequence>
<keyword evidence="1" id="KW-0812">Transmembrane</keyword>
<proteinExistence type="predicted"/>
<evidence type="ECO:0000256" key="1">
    <source>
        <dbReference type="SAM" id="Phobius"/>
    </source>
</evidence>
<accession>A0A7E6ERP1</accession>
<protein>
    <submittedName>
        <fullName evidence="3">Uncharacterized protein LOC118762993 isoform X1</fullName>
    </submittedName>
</protein>
<name>A0A7E6ERP1_9MOLL</name>
<dbReference type="AlphaFoldDB" id="A0A7E6ERP1"/>
<gene>
    <name evidence="3" type="primary">LOC118762993</name>
</gene>
<reference evidence="3" key="1">
    <citation type="submission" date="2025-08" db="UniProtKB">
        <authorList>
            <consortium name="RefSeq"/>
        </authorList>
    </citation>
    <scope>IDENTIFICATION</scope>
</reference>